<dbReference type="InterPro" id="IPR036188">
    <property type="entry name" value="FAD/NAD-bd_sf"/>
</dbReference>
<evidence type="ECO:0000313" key="2">
    <source>
        <dbReference type="EMBL" id="OQP60785.1"/>
    </source>
</evidence>
<organism evidence="2 3">
    <name type="scientific">Niastella populi</name>
    <dbReference type="NCBI Taxonomy" id="550983"/>
    <lineage>
        <taxon>Bacteria</taxon>
        <taxon>Pseudomonadati</taxon>
        <taxon>Bacteroidota</taxon>
        <taxon>Chitinophagia</taxon>
        <taxon>Chitinophagales</taxon>
        <taxon>Chitinophagaceae</taxon>
        <taxon>Niastella</taxon>
    </lineage>
</organism>
<dbReference type="PANTHER" id="PTHR43539:SF4">
    <property type="entry name" value="BACILLIREDOXIN REDUCTASE BDR"/>
    <property type="match status" value="1"/>
</dbReference>
<evidence type="ECO:0000256" key="1">
    <source>
        <dbReference type="ARBA" id="ARBA00023002"/>
    </source>
</evidence>
<accession>A0A1V9FQY9</accession>
<dbReference type="PRINTS" id="PR00411">
    <property type="entry name" value="PNDRDTASEI"/>
</dbReference>
<comment type="caution">
    <text evidence="2">The sequence shown here is derived from an EMBL/GenBank/DDBJ whole genome shotgun (WGS) entry which is preliminary data.</text>
</comment>
<protein>
    <submittedName>
        <fullName evidence="2">Uncharacterized protein</fullName>
    </submittedName>
</protein>
<keyword evidence="3" id="KW-1185">Reference proteome</keyword>
<sequence length="326" mass="36475">MNSSNQFDIIIVGGGPIGLACALEAKKAGLQYCILEKGCLVNSLYNYPINMTFFSTSEKLEIGGIPFVSNNIKPTRPEALEYYRRVATSNKLTIHLQEEVTGITPHNGKYEVVTTKQTYHTTFVVIATGFYDIPVMMNIPGEDLPKVVHYYKDPHFYAMHKVLVVGANNSAVDAALETWRKGAEVSMVLRHEGIGKRVKYWVKPDIENRIKENSIKAYTNSTLMAIREKEVDIQTPDGLVTIANDYVIAMTGYQPHCDFLQQVGIHLSDDGVLQPTYDPDTMETNLPNIYLAGVVCGGMNTHVWFIENSREHAVLIINSIRKKMGL</sequence>
<dbReference type="GO" id="GO:0004497">
    <property type="term" value="F:monooxygenase activity"/>
    <property type="evidence" value="ECO:0007669"/>
    <property type="project" value="TreeGrafter"/>
</dbReference>
<proteinExistence type="predicted"/>
<gene>
    <name evidence="2" type="ORF">A4R26_19460</name>
</gene>
<evidence type="ECO:0000313" key="3">
    <source>
        <dbReference type="Proteomes" id="UP000192276"/>
    </source>
</evidence>
<dbReference type="STRING" id="550983.A4R26_19460"/>
<dbReference type="InterPro" id="IPR023856">
    <property type="entry name" value="Bdr"/>
</dbReference>
<name>A0A1V9FQY9_9BACT</name>
<dbReference type="OrthoDB" id="9778740at2"/>
<dbReference type="EMBL" id="LWBP01000145">
    <property type="protein sequence ID" value="OQP60785.1"/>
    <property type="molecule type" value="Genomic_DNA"/>
</dbReference>
<dbReference type="PANTHER" id="PTHR43539">
    <property type="entry name" value="FLAVIN-BINDING MONOOXYGENASE-LIKE PROTEIN (AFU_ORTHOLOGUE AFUA_4G09220)"/>
    <property type="match status" value="1"/>
</dbReference>
<dbReference type="Pfam" id="PF13738">
    <property type="entry name" value="Pyr_redox_3"/>
    <property type="match status" value="1"/>
</dbReference>
<keyword evidence="1" id="KW-0560">Oxidoreductase</keyword>
<dbReference type="InterPro" id="IPR050982">
    <property type="entry name" value="Auxin_biosynth/cation_transpt"/>
</dbReference>
<dbReference type="AlphaFoldDB" id="A0A1V9FQY9"/>
<dbReference type="Gene3D" id="3.50.50.60">
    <property type="entry name" value="FAD/NAD(P)-binding domain"/>
    <property type="match status" value="1"/>
</dbReference>
<dbReference type="GO" id="GO:0050660">
    <property type="term" value="F:flavin adenine dinucleotide binding"/>
    <property type="evidence" value="ECO:0007669"/>
    <property type="project" value="TreeGrafter"/>
</dbReference>
<dbReference type="SUPFAM" id="SSF51905">
    <property type="entry name" value="FAD/NAD(P)-binding domain"/>
    <property type="match status" value="1"/>
</dbReference>
<dbReference type="NCBIfam" id="TIGR04018">
    <property type="entry name" value="Bthiol_YpdA"/>
    <property type="match status" value="1"/>
</dbReference>
<dbReference type="Proteomes" id="UP000192276">
    <property type="component" value="Unassembled WGS sequence"/>
</dbReference>
<dbReference type="RefSeq" id="WP_081164244.1">
    <property type="nucleotide sequence ID" value="NZ_LWBP01000145.1"/>
</dbReference>
<reference evidence="3" key="1">
    <citation type="submission" date="2016-04" db="EMBL/GenBank/DDBJ databases">
        <authorList>
            <person name="Chen L."/>
            <person name="Zhuang W."/>
            <person name="Wang G."/>
        </authorList>
    </citation>
    <scope>NUCLEOTIDE SEQUENCE [LARGE SCALE GENOMIC DNA]</scope>
    <source>
        <strain evidence="3">208</strain>
    </source>
</reference>
<dbReference type="PRINTS" id="PR00368">
    <property type="entry name" value="FADPNR"/>
</dbReference>